<dbReference type="PANTHER" id="PTHR16305:SF35">
    <property type="entry name" value="TRANSCRIPTIONAL ACTIVATOR DOMAIN"/>
    <property type="match status" value="1"/>
</dbReference>
<gene>
    <name evidence="4" type="ORF">K1Y72_22685</name>
</gene>
<organism evidence="4 5">
    <name type="scientific">Actinomadura parmotrematis</name>
    <dbReference type="NCBI Taxonomy" id="2864039"/>
    <lineage>
        <taxon>Bacteria</taxon>
        <taxon>Bacillati</taxon>
        <taxon>Actinomycetota</taxon>
        <taxon>Actinomycetes</taxon>
        <taxon>Streptosporangiales</taxon>
        <taxon>Thermomonosporaceae</taxon>
        <taxon>Actinomadura</taxon>
    </lineage>
</organism>
<feature type="domain" description="HTH luxR-type" evidence="3">
    <location>
        <begin position="786"/>
        <end position="850"/>
    </location>
</feature>
<comment type="caution">
    <text evidence="4">The sequence shown here is derived from an EMBL/GenBank/DDBJ whole genome shotgun (WGS) entry which is preliminary data.</text>
</comment>
<name>A0ABS7FXP4_9ACTN</name>
<evidence type="ECO:0000256" key="2">
    <source>
        <dbReference type="ARBA" id="ARBA00022840"/>
    </source>
</evidence>
<dbReference type="InterPro" id="IPR000792">
    <property type="entry name" value="Tscrpt_reg_LuxR_C"/>
</dbReference>
<keyword evidence="2" id="KW-0067">ATP-binding</keyword>
<dbReference type="PROSITE" id="PS50043">
    <property type="entry name" value="HTH_LUXR_2"/>
    <property type="match status" value="1"/>
</dbReference>
<reference evidence="4 5" key="1">
    <citation type="submission" date="2021-07" db="EMBL/GenBank/DDBJ databases">
        <title>Actinomadura sp. PM05-2 isolated from lichen.</title>
        <authorList>
            <person name="Somphong A."/>
            <person name="Phongsopitanun W."/>
            <person name="Tanasupawat S."/>
            <person name="Peongsungnone V."/>
        </authorList>
    </citation>
    <scope>NUCLEOTIDE SEQUENCE [LARGE SCALE GENOMIC DNA]</scope>
    <source>
        <strain evidence="4 5">PM05-2</strain>
    </source>
</reference>
<dbReference type="InterPro" id="IPR036388">
    <property type="entry name" value="WH-like_DNA-bd_sf"/>
</dbReference>
<dbReference type="PRINTS" id="PR00038">
    <property type="entry name" value="HTHLUXR"/>
</dbReference>
<dbReference type="Proteomes" id="UP000774570">
    <property type="component" value="Unassembled WGS sequence"/>
</dbReference>
<evidence type="ECO:0000313" key="4">
    <source>
        <dbReference type="EMBL" id="MBW8485204.1"/>
    </source>
</evidence>
<dbReference type="Pfam" id="PF13191">
    <property type="entry name" value="AAA_16"/>
    <property type="match status" value="1"/>
</dbReference>
<evidence type="ECO:0000259" key="3">
    <source>
        <dbReference type="PROSITE" id="PS50043"/>
    </source>
</evidence>
<dbReference type="Pfam" id="PF00196">
    <property type="entry name" value="GerE"/>
    <property type="match status" value="1"/>
</dbReference>
<dbReference type="InterPro" id="IPR041664">
    <property type="entry name" value="AAA_16"/>
</dbReference>
<keyword evidence="5" id="KW-1185">Reference proteome</keyword>
<evidence type="ECO:0000256" key="1">
    <source>
        <dbReference type="ARBA" id="ARBA00022741"/>
    </source>
</evidence>
<dbReference type="EMBL" id="JAIBOA010000015">
    <property type="protein sequence ID" value="MBW8485204.1"/>
    <property type="molecule type" value="Genomic_DNA"/>
</dbReference>
<dbReference type="Gene3D" id="3.40.50.300">
    <property type="entry name" value="P-loop containing nucleotide triphosphate hydrolases"/>
    <property type="match status" value="1"/>
</dbReference>
<dbReference type="InterPro" id="IPR016032">
    <property type="entry name" value="Sig_transdc_resp-reg_C-effctor"/>
</dbReference>
<dbReference type="RefSeq" id="WP_220168437.1">
    <property type="nucleotide sequence ID" value="NZ_JAIBOA010000015.1"/>
</dbReference>
<accession>A0ABS7FXP4</accession>
<dbReference type="Gene3D" id="1.10.10.10">
    <property type="entry name" value="Winged helix-like DNA-binding domain superfamily/Winged helix DNA-binding domain"/>
    <property type="match status" value="1"/>
</dbReference>
<dbReference type="SUPFAM" id="SSF52540">
    <property type="entry name" value="P-loop containing nucleoside triphosphate hydrolases"/>
    <property type="match status" value="1"/>
</dbReference>
<sequence length="850" mass="88800">MLYGRDDERRRVAELVDAARRGDGSGVLVLRGEAGIGKTALLEAAAAPDLRVLRVTGFEAESGIAFAGLNQLVWPLRDRLERLPAPQAGALRGALGLERAGPDRFTTGLALLTLLADLAEESPVLLLADDAQWLDTASAGALMFAARRLGAERVVMLLATRDDGLTGTGLPELALPRLPLDAARALLAEQGLAPALRDRVIAESDGNPLALLEFAAAAPCVPRGAKPLAVTERVLASFKAQIDALPEATRLMLLLAAAEGRGYMPSLLRAAETMGVGLADLEPAERARLVDVDGSSLSFRHPLIRNAAYAHAVSTQRIAAHQALADSADDADCGVRHRAAAATGPDEDVAADLVSTAERARSRGGHTTAASLLLSAAELTPAPAARAQRLLSAAETLLDTGSIDEADKAALNADLLAPGGTRATRVRAAAEFERGDAAAAARMLAALPTAHPDAATYGWIAGETAVIRRTAELLPDDLAVQGMALIAAGDHAAGLPLLRRLATEPGDRARALHAALIVGADETALDLATAQIEHDRRHGLIGALPTLLQSLAQVQIATGRHADAAAAIAEARTLARDTCLDRRARRLGAVEARIAAVEGDADRLHALTAGAPAPGGGFADHARALLLLGTGDHAAAAALLEEIADGPRRHALGAFPASADLVEAAVRLGDPGRARPAAARFAAWAEAGGQPWALAIAARNAALLADDEAPFVRAAGLHPATSRPFERARTELLHGEWLRRHRRRADARDPLRSALKTFASLRAAPWAERARAELRATGAPDAAPPAPGLLNQLTPQELQVVRLAAEGTSSREIAARLFLSPRTVEYHLYKAYPKLGVASRRELARLPLGS</sequence>
<dbReference type="SMART" id="SM00421">
    <property type="entry name" value="HTH_LUXR"/>
    <property type="match status" value="1"/>
</dbReference>
<dbReference type="InterPro" id="IPR027417">
    <property type="entry name" value="P-loop_NTPase"/>
</dbReference>
<dbReference type="CDD" id="cd06170">
    <property type="entry name" value="LuxR_C_like"/>
    <property type="match status" value="1"/>
</dbReference>
<keyword evidence="1" id="KW-0547">Nucleotide-binding</keyword>
<dbReference type="SUPFAM" id="SSF46894">
    <property type="entry name" value="C-terminal effector domain of the bipartite response regulators"/>
    <property type="match status" value="1"/>
</dbReference>
<proteinExistence type="predicted"/>
<dbReference type="PANTHER" id="PTHR16305">
    <property type="entry name" value="TESTICULAR SOLUBLE ADENYLYL CYCLASE"/>
    <property type="match status" value="1"/>
</dbReference>
<protein>
    <submittedName>
        <fullName evidence="4">LuxR C-terminal-related transcriptional regulator</fullName>
    </submittedName>
</protein>
<evidence type="ECO:0000313" key="5">
    <source>
        <dbReference type="Proteomes" id="UP000774570"/>
    </source>
</evidence>